<organism evidence="12 13">
    <name type="scientific">Aspergillus homomorphus (strain CBS 101889)</name>
    <dbReference type="NCBI Taxonomy" id="1450537"/>
    <lineage>
        <taxon>Eukaryota</taxon>
        <taxon>Fungi</taxon>
        <taxon>Dikarya</taxon>
        <taxon>Ascomycota</taxon>
        <taxon>Pezizomycotina</taxon>
        <taxon>Eurotiomycetes</taxon>
        <taxon>Eurotiomycetidae</taxon>
        <taxon>Eurotiales</taxon>
        <taxon>Aspergillaceae</taxon>
        <taxon>Aspergillus</taxon>
        <taxon>Aspergillus subgen. Circumdati</taxon>
    </lineage>
</organism>
<keyword evidence="8" id="KW-0472">Membrane</keyword>
<dbReference type="GO" id="GO:0061617">
    <property type="term" value="C:MICOS complex"/>
    <property type="evidence" value="ECO:0007669"/>
    <property type="project" value="UniProtKB-UniRule"/>
</dbReference>
<dbReference type="AlphaFoldDB" id="A0A395HN22"/>
<dbReference type="GO" id="GO:0044284">
    <property type="term" value="C:mitochondrial crista junction"/>
    <property type="evidence" value="ECO:0007669"/>
    <property type="project" value="InterPro"/>
</dbReference>
<keyword evidence="7 11" id="KW-0496">Mitochondrion</keyword>
<dbReference type="Pfam" id="PF17050">
    <property type="entry name" value="AIM5"/>
    <property type="match status" value="1"/>
</dbReference>
<dbReference type="EMBL" id="KZ824305">
    <property type="protein sequence ID" value="RAL09331.1"/>
    <property type="molecule type" value="Genomic_DNA"/>
</dbReference>
<comment type="function">
    <text evidence="1 11">Component of the MICOS complex, a large protein complex of the mitochondrial inner membrane that plays crucial roles in the maintenance of crista junctions, inner membrane architecture, and formation of contact sites to the outer membrane.</text>
</comment>
<evidence type="ECO:0000256" key="5">
    <source>
        <dbReference type="ARBA" id="ARBA00022692"/>
    </source>
</evidence>
<dbReference type="RefSeq" id="XP_025548485.1">
    <property type="nucleotide sequence ID" value="XM_025692972.1"/>
</dbReference>
<evidence type="ECO:0000256" key="8">
    <source>
        <dbReference type="ARBA" id="ARBA00023136"/>
    </source>
</evidence>
<evidence type="ECO:0000313" key="13">
    <source>
        <dbReference type="Proteomes" id="UP000248961"/>
    </source>
</evidence>
<keyword evidence="13" id="KW-1185">Reference proteome</keyword>
<evidence type="ECO:0000256" key="11">
    <source>
        <dbReference type="RuleBase" id="RU363010"/>
    </source>
</evidence>
<proteinExistence type="inferred from homology"/>
<accession>A0A395HN22</accession>
<keyword evidence="5" id="KW-0812">Transmembrane</keyword>
<evidence type="ECO:0000256" key="1">
    <source>
        <dbReference type="ARBA" id="ARBA00002689"/>
    </source>
</evidence>
<dbReference type="OrthoDB" id="4037694at2759"/>
<reference evidence="12 13" key="1">
    <citation type="submission" date="2018-02" db="EMBL/GenBank/DDBJ databases">
        <title>The genomes of Aspergillus section Nigri reveals drivers in fungal speciation.</title>
        <authorList>
            <consortium name="DOE Joint Genome Institute"/>
            <person name="Vesth T.C."/>
            <person name="Nybo J."/>
            <person name="Theobald S."/>
            <person name="Brandl J."/>
            <person name="Frisvad J.C."/>
            <person name="Nielsen K.F."/>
            <person name="Lyhne E.K."/>
            <person name="Kogle M.E."/>
            <person name="Kuo A."/>
            <person name="Riley R."/>
            <person name="Clum A."/>
            <person name="Nolan M."/>
            <person name="Lipzen A."/>
            <person name="Salamov A."/>
            <person name="Henrissat B."/>
            <person name="Wiebenga A."/>
            <person name="De vries R.P."/>
            <person name="Grigoriev I.V."/>
            <person name="Mortensen U.H."/>
            <person name="Andersen M.R."/>
            <person name="Baker S.E."/>
        </authorList>
    </citation>
    <scope>NUCLEOTIDE SEQUENCE [LARGE SCALE GENOMIC DNA]</scope>
    <source>
        <strain evidence="12 13">CBS 101889</strain>
    </source>
</reference>
<dbReference type="Proteomes" id="UP000248961">
    <property type="component" value="Unassembled WGS sequence"/>
</dbReference>
<comment type="subcellular location">
    <subcellularLocation>
        <location evidence="2">Membrane</location>
    </subcellularLocation>
    <subcellularLocation>
        <location evidence="11">Mitochondrion inner membrane</location>
        <topology evidence="11">Single-pass membrane protein</topology>
    </subcellularLocation>
</comment>
<protein>
    <recommendedName>
        <fullName evidence="4 11">MICOS complex subunit MIC12</fullName>
    </recommendedName>
    <alternativeName>
        <fullName evidence="10 11">Altered inheritance of mitochondria protein 5, mitochondrial</fullName>
    </alternativeName>
    <alternativeName>
        <fullName evidence="9 11">Found in mitochondrial proteome protein 51</fullName>
    </alternativeName>
</protein>
<gene>
    <name evidence="12" type="ORF">BO97DRAFT_375119</name>
</gene>
<keyword evidence="11" id="KW-0999">Mitochondrion inner membrane</keyword>
<evidence type="ECO:0000256" key="9">
    <source>
        <dbReference type="ARBA" id="ARBA00032159"/>
    </source>
</evidence>
<dbReference type="GO" id="GO:0042407">
    <property type="term" value="P:cristae formation"/>
    <property type="evidence" value="ECO:0007669"/>
    <property type="project" value="InterPro"/>
</dbReference>
<evidence type="ECO:0000256" key="3">
    <source>
        <dbReference type="ARBA" id="ARBA00009188"/>
    </source>
</evidence>
<name>A0A395HN22_ASPHC</name>
<evidence type="ECO:0000256" key="4">
    <source>
        <dbReference type="ARBA" id="ARBA00018170"/>
    </source>
</evidence>
<comment type="subunit">
    <text evidence="11">Component of the mitochondrial contact site and cristae organizing system (MICOS) complex.</text>
</comment>
<dbReference type="GeneID" id="37197261"/>
<comment type="similarity">
    <text evidence="3 11">Belongs to the MICOS complex subunit Mic12 family.</text>
</comment>
<evidence type="ECO:0000256" key="2">
    <source>
        <dbReference type="ARBA" id="ARBA00004370"/>
    </source>
</evidence>
<evidence type="ECO:0000256" key="6">
    <source>
        <dbReference type="ARBA" id="ARBA00022989"/>
    </source>
</evidence>
<evidence type="ECO:0000256" key="7">
    <source>
        <dbReference type="ARBA" id="ARBA00023128"/>
    </source>
</evidence>
<dbReference type="InterPro" id="IPR031463">
    <property type="entry name" value="Mic12"/>
</dbReference>
<sequence>MGFFTGFASGFALTTTVLYLTVQVHRYNRLEQRNAIHEQTRALTWLASSTGAYDRRLIPSEAEKLRELPPRRTQPTLSELLKHRWNTEVETLANRAYEASWEDARDLAVEGWRSAVRLVKSEE</sequence>
<dbReference type="VEuPathDB" id="FungiDB:BO97DRAFT_375119"/>
<evidence type="ECO:0000313" key="12">
    <source>
        <dbReference type="EMBL" id="RAL09331.1"/>
    </source>
</evidence>
<evidence type="ECO:0000256" key="10">
    <source>
        <dbReference type="ARBA" id="ARBA00032985"/>
    </source>
</evidence>
<keyword evidence="6" id="KW-1133">Transmembrane helix</keyword>